<proteinExistence type="predicted"/>
<dbReference type="Proteomes" id="UP000324022">
    <property type="component" value="Unassembled WGS sequence"/>
</dbReference>
<dbReference type="PANTHER" id="PTHR33266:SF1">
    <property type="entry name" value="F-BOX DOMAIN-CONTAINING PROTEIN"/>
    <property type="match status" value="1"/>
</dbReference>
<feature type="compositionally biased region" description="Basic and acidic residues" evidence="1">
    <location>
        <begin position="195"/>
        <end position="209"/>
    </location>
</feature>
<evidence type="ECO:0000256" key="1">
    <source>
        <dbReference type="SAM" id="MobiDB-lite"/>
    </source>
</evidence>
<protein>
    <submittedName>
        <fullName evidence="2">Uncharacterized protein</fullName>
    </submittedName>
</protein>
<evidence type="ECO:0000313" key="3">
    <source>
        <dbReference type="Proteomes" id="UP000324022"/>
    </source>
</evidence>
<organism evidence="2 3">
    <name type="scientific">Ustilago trichophora</name>
    <dbReference type="NCBI Taxonomy" id="86804"/>
    <lineage>
        <taxon>Eukaryota</taxon>
        <taxon>Fungi</taxon>
        <taxon>Dikarya</taxon>
        <taxon>Basidiomycota</taxon>
        <taxon>Ustilaginomycotina</taxon>
        <taxon>Ustilaginomycetes</taxon>
        <taxon>Ustilaginales</taxon>
        <taxon>Ustilaginaceae</taxon>
        <taxon>Ustilago</taxon>
    </lineage>
</organism>
<keyword evidence="3" id="KW-1185">Reference proteome</keyword>
<accession>A0A5C3EN10</accession>
<gene>
    <name evidence="2" type="ORF">UTRI_04421_B</name>
</gene>
<feature type="region of interest" description="Disordered" evidence="1">
    <location>
        <begin position="185"/>
        <end position="258"/>
    </location>
</feature>
<reference evidence="2 3" key="1">
    <citation type="submission" date="2018-03" db="EMBL/GenBank/DDBJ databases">
        <authorList>
            <person name="Guldener U."/>
        </authorList>
    </citation>
    <scope>NUCLEOTIDE SEQUENCE [LARGE SCALE GENOMIC DNA]</scope>
    <source>
        <strain evidence="2 3">NBRC100155</strain>
    </source>
</reference>
<dbReference type="PANTHER" id="PTHR33266">
    <property type="entry name" value="CHROMOSOME 15, WHOLE GENOME SHOTGUN SEQUENCE"/>
    <property type="match status" value="1"/>
</dbReference>
<dbReference type="EMBL" id="OOIN01000042">
    <property type="protein sequence ID" value="SPO32014.1"/>
    <property type="molecule type" value="Genomic_DNA"/>
</dbReference>
<sequence>MSSVNQHDHNHPVDDHDDDLYQHLKHWHSSADESDFQLMVYQIKHVLRKWSEKIPDLVDNLRAISKSSVLADLCKSLRDNSTANLDSPLVAKIVHQTITIEEAELRIGKLVSSHKDGFSEYLKSLDNFELLILFSDALFDPPDSESSHNEPEILNKDEADSEVRQSFAATFRGPAVELLVAHLESHERGNKRHRDAAALRRQAERRQAEESDDVEMQDADLLPASTSTPSSSPLERRLAASNTAPTVPSSTSPSTSSEEQDMYYAKVLPIIQSSGFGKTKLCVTLSASHPGMLICMRPEPTVVAVSEPKVAVSFPPQDTKVFEYFNKCYEKYFVDVGGVPLGLDILEQNHVHVYVVFFLAAYCNELHSLLSQIMLISGCPPLSPSLGDPAATHPTNSSPSATNDTHQVAQCWNSAIHALATAIHVKPDFLAQLEFQPQHPICPHSKARGQDFANPTPSAIAALKRRFPSQHRDFVGKLAGPTTRADMLKRICDQAEKYLAEYTPTATSREYLVPLDKHLRPALLQLESLVPSSIKERTFFFLAFDECMTFSRMLPHIRRVWHAAKPDRTWLLLVDTNSRIAPIIGREARDSTHRTKKEISRLTQPFVDMPLDVYITPEDSDFIRQQIADGNFTLRDVNKLITRIGRPLWNDKPYTHPEHILQPRYIFAKLVQPFTWEWPASISGNKDHKSDSKALQNILALVSQRVALEHSILARDQSWLAYLRGQVSHHLRFLCDFCQDSNVITTTIPSEPPLSLAATWSFRCGTRERVLEKWSMAIDMIGSAHSSIGLNVGLQGKEGVRILCSIAADLAANRRHQSLVLRRSSYEGITGLIKLSEWLACLVGAERQHEASDDPCWLWCSRQWVNFKHTAELHNQVQTGTSINRNMLGEFWMRHAAMRGVSNQCGWDILFPVYEHDSDSPPIGDEPFLASKLSYVAIQIKNWAARPQPPTTIGPSLPGLVTGDKTTSLELFFDIRAPQAEVSLSHKVHENHPFQDVHRLVIRGNSSATFPFVKELDDSAKLKIPILFGLPTAGDDDHGYDMTEYIREAGSHLARYSDRAAVVKAGHLNMTQCIPDTISIEAQSRSGRTSS</sequence>
<name>A0A5C3EN10_9BASI</name>
<feature type="compositionally biased region" description="Low complexity" evidence="1">
    <location>
        <begin position="225"/>
        <end position="257"/>
    </location>
</feature>
<dbReference type="AlphaFoldDB" id="A0A5C3EN10"/>
<dbReference type="OrthoDB" id="2556594at2759"/>
<evidence type="ECO:0000313" key="2">
    <source>
        <dbReference type="EMBL" id="SPO32014.1"/>
    </source>
</evidence>